<feature type="chain" id="PRO_5004733853" description="Beta-galactosidase" evidence="7">
    <location>
        <begin position="19"/>
        <end position="662"/>
    </location>
</feature>
<evidence type="ECO:0000313" key="11">
    <source>
        <dbReference type="EMBL" id="JAB63334.1"/>
    </source>
</evidence>
<dbReference type="InterPro" id="IPR001944">
    <property type="entry name" value="Glycoside_Hdrlase_35"/>
</dbReference>
<feature type="signal peptide" evidence="7">
    <location>
        <begin position="1"/>
        <end position="18"/>
    </location>
</feature>
<keyword evidence="3 5" id="KW-0326">Glycosidase</keyword>
<evidence type="ECO:0000256" key="6">
    <source>
        <dbReference type="RuleBase" id="RU003679"/>
    </source>
</evidence>
<protein>
    <recommendedName>
        <fullName evidence="5">Beta-galactosidase</fullName>
        <ecNumber evidence="5">3.2.1.23</ecNumber>
    </recommendedName>
</protein>
<evidence type="ECO:0000256" key="3">
    <source>
        <dbReference type="ARBA" id="ARBA00023295"/>
    </source>
</evidence>
<dbReference type="GO" id="GO:0005975">
    <property type="term" value="P:carbohydrate metabolic process"/>
    <property type="evidence" value="ECO:0007669"/>
    <property type="project" value="InterPro"/>
</dbReference>
<feature type="active site" description="Proton donor" evidence="4">
    <location>
        <position position="198"/>
    </location>
</feature>
<dbReference type="FunFam" id="2.60.120.260:FF:000049">
    <property type="entry name" value="Beta-galactosidase"/>
    <property type="match status" value="1"/>
</dbReference>
<evidence type="ECO:0000259" key="10">
    <source>
        <dbReference type="Pfam" id="PF21467"/>
    </source>
</evidence>
<evidence type="ECO:0000256" key="5">
    <source>
        <dbReference type="RuleBase" id="RU000675"/>
    </source>
</evidence>
<dbReference type="PANTHER" id="PTHR23421">
    <property type="entry name" value="BETA-GALACTOSIDASE RELATED"/>
    <property type="match status" value="1"/>
</dbReference>
<dbReference type="Pfam" id="PF21317">
    <property type="entry name" value="BetaGal_ABD_1"/>
    <property type="match status" value="1"/>
</dbReference>
<name>V5GH47_ANOGL</name>
<dbReference type="Gene3D" id="2.60.120.260">
    <property type="entry name" value="Galactose-binding domain-like"/>
    <property type="match status" value="2"/>
</dbReference>
<keyword evidence="2 5" id="KW-0378">Hydrolase</keyword>
<evidence type="ECO:0000259" key="8">
    <source>
        <dbReference type="Pfam" id="PF01301"/>
    </source>
</evidence>
<feature type="domain" description="Beta-galactosidase galactose-binding" evidence="10">
    <location>
        <begin position="578"/>
        <end position="637"/>
    </location>
</feature>
<organism evidence="11">
    <name type="scientific">Anoplophora glabripennis</name>
    <name type="common">Asian longhorn beetle</name>
    <name type="synonym">Anoplophora nobilis</name>
    <dbReference type="NCBI Taxonomy" id="217634"/>
    <lineage>
        <taxon>Eukaryota</taxon>
        <taxon>Metazoa</taxon>
        <taxon>Ecdysozoa</taxon>
        <taxon>Arthropoda</taxon>
        <taxon>Hexapoda</taxon>
        <taxon>Insecta</taxon>
        <taxon>Pterygota</taxon>
        <taxon>Neoptera</taxon>
        <taxon>Endopterygota</taxon>
        <taxon>Coleoptera</taxon>
        <taxon>Polyphaga</taxon>
        <taxon>Cucujiformia</taxon>
        <taxon>Chrysomeloidea</taxon>
        <taxon>Cerambycidae</taxon>
        <taxon>Lamiinae</taxon>
        <taxon>Lamiini</taxon>
        <taxon>Anoplophora</taxon>
    </lineage>
</organism>
<dbReference type="InterPro" id="IPR026283">
    <property type="entry name" value="B-gal_1-like"/>
</dbReference>
<dbReference type="SUPFAM" id="SSF51445">
    <property type="entry name" value="(Trans)glycosidases"/>
    <property type="match status" value="1"/>
</dbReference>
<dbReference type="PRINTS" id="PR00742">
    <property type="entry name" value="GLHYDRLASE35"/>
</dbReference>
<dbReference type="InterPro" id="IPR031330">
    <property type="entry name" value="Gly_Hdrlase_35_cat"/>
</dbReference>
<sequence>MVLPLLVTLTLLLSSGTTQNLPTNYEYYTSGGISSGLNADQSYFVLNGKNFSLYSGAMHYFRVPRGYWRDRLQKIRAAGLNTVETYIAWNLHEPENGVFDFGEGGSEMEDFLHLEELLTTAKEEDLFVILRSGPYICAEYNFGGFPSWLLREERMGFRTTEETYMKYVTRYFNTLLPILAKYQFTKGGPIIAFQVENEYGNQEYQTFLPQKEYLEELHQLFVQNSIVELLVTSDSPLSHQDKGTLPGVFLQTANLGASPEKQFEKLLELQPNRPLMVMEFWIGWFDFWGNDHATRDANTMKGIYERILTYPASVNIYMFHGGTNFGFTNGASLGNTLFDNSGFEPITTSYDYDSPLTESGDYTDKYFNIRELLIQHSPVKTYTPDVPNLNPKIAYPVISIEKEILLSNLIQYDAPYVIESENVVAMEKLDINGNSGQSYGYIVYRKENVDLAANTVLKIGGHICDTAVVSVNGVRVSPSLETKNDLDGFGFWRLADSTLVLTTDEKKGATVDILVENWGRINGGKITQYNQTFKGLWQGDVYLNDNRVSGWKIIPLEFKKSWTNNLEAWSSKTSSLGPALYYASLEISDEPSDTYIDMRSWTKGLVVVNGIPLGKYAKIGPQQALYLPAPFLKKGYNSIIVFEHYKSADQLSFTTGQIWKTA</sequence>
<dbReference type="InterPro" id="IPR048912">
    <property type="entry name" value="BetaGal1-like_ABD1"/>
</dbReference>
<accession>V5GH47</accession>
<dbReference type="Pfam" id="PF21467">
    <property type="entry name" value="BetaGal_gal-bd"/>
    <property type="match status" value="1"/>
</dbReference>
<feature type="active site" description="Nucleophile" evidence="4">
    <location>
        <position position="279"/>
    </location>
</feature>
<dbReference type="Gene3D" id="3.20.20.80">
    <property type="entry name" value="Glycosidases"/>
    <property type="match status" value="1"/>
</dbReference>
<dbReference type="InterPro" id="IPR048913">
    <property type="entry name" value="BetaGal_gal-bd"/>
</dbReference>
<dbReference type="EMBL" id="GALX01005132">
    <property type="protein sequence ID" value="JAB63334.1"/>
    <property type="molecule type" value="Transcribed_RNA"/>
</dbReference>
<keyword evidence="7" id="KW-0732">Signal</keyword>
<dbReference type="PIRSF" id="PIRSF006336">
    <property type="entry name" value="B-gal"/>
    <property type="match status" value="1"/>
</dbReference>
<feature type="domain" description="Glycoside hydrolase 35 catalytic" evidence="8">
    <location>
        <begin position="44"/>
        <end position="373"/>
    </location>
</feature>
<evidence type="ECO:0000256" key="1">
    <source>
        <dbReference type="ARBA" id="ARBA00009809"/>
    </source>
</evidence>
<comment type="similarity">
    <text evidence="1 6">Belongs to the glycosyl hydrolase 35 family.</text>
</comment>
<dbReference type="GO" id="GO:0004565">
    <property type="term" value="F:beta-galactosidase activity"/>
    <property type="evidence" value="ECO:0007669"/>
    <property type="project" value="UniProtKB-EC"/>
</dbReference>
<dbReference type="InterPro" id="IPR019801">
    <property type="entry name" value="Glyco_hydro_35_CS"/>
</dbReference>
<comment type="catalytic activity">
    <reaction evidence="5">
        <text>Hydrolysis of terminal non-reducing beta-D-galactose residues in beta-D-galactosides.</text>
        <dbReference type="EC" id="3.2.1.23"/>
    </reaction>
</comment>
<proteinExistence type="inferred from homology"/>
<dbReference type="InterPro" id="IPR017853">
    <property type="entry name" value="GH"/>
</dbReference>
<reference evidence="11" key="1">
    <citation type="submission" date="2013-07" db="EMBL/GenBank/DDBJ databases">
        <title>Midgut Transcriptome Profiling of Anoplphora glabripennis, a Lignocellulose Degrading, Wood-Boring Cerambycid.</title>
        <authorList>
            <person name="Scully E.D."/>
            <person name="Hoover K."/>
            <person name="Carlson J.E."/>
            <person name="Tien M."/>
            <person name="Geib S.M."/>
        </authorList>
    </citation>
    <scope>NUCLEOTIDE SEQUENCE</scope>
</reference>
<dbReference type="PROSITE" id="PS01182">
    <property type="entry name" value="GLYCOSYL_HYDROL_F35"/>
    <property type="match status" value="1"/>
</dbReference>
<evidence type="ECO:0000259" key="9">
    <source>
        <dbReference type="Pfam" id="PF21317"/>
    </source>
</evidence>
<gene>
    <name evidence="11" type="primary">GLBL3</name>
</gene>
<dbReference type="Pfam" id="PF01301">
    <property type="entry name" value="Glyco_hydro_35"/>
    <property type="match status" value="1"/>
</dbReference>
<evidence type="ECO:0000256" key="7">
    <source>
        <dbReference type="SAM" id="SignalP"/>
    </source>
</evidence>
<dbReference type="EC" id="3.2.1.23" evidence="5"/>
<feature type="domain" description="Beta-galactosidase 1-like first all-beta" evidence="9">
    <location>
        <begin position="436"/>
        <end position="557"/>
    </location>
</feature>
<evidence type="ECO:0000256" key="4">
    <source>
        <dbReference type="PIRSR" id="PIRSR006336-1"/>
    </source>
</evidence>
<dbReference type="AlphaFoldDB" id="V5GH47"/>
<dbReference type="SUPFAM" id="SSF49785">
    <property type="entry name" value="Galactose-binding domain-like"/>
    <property type="match status" value="1"/>
</dbReference>
<evidence type="ECO:0000256" key="2">
    <source>
        <dbReference type="ARBA" id="ARBA00022801"/>
    </source>
</evidence>
<dbReference type="InterPro" id="IPR008979">
    <property type="entry name" value="Galactose-bd-like_sf"/>
</dbReference>